<dbReference type="PANTHER" id="PTHR32261">
    <property type="entry name" value="CALCIUM HOMEOSTASIS MODULATOR PROTEIN"/>
    <property type="match status" value="1"/>
</dbReference>
<evidence type="ECO:0000256" key="5">
    <source>
        <dbReference type="ARBA" id="ARBA00022989"/>
    </source>
</evidence>
<comment type="similarity">
    <text evidence="2">Belongs to the CALHM family.</text>
</comment>
<keyword evidence="3" id="KW-0813">Transport</keyword>
<keyword evidence="8" id="KW-0407">Ion channel</keyword>
<proteinExistence type="inferred from homology"/>
<evidence type="ECO:0000256" key="8">
    <source>
        <dbReference type="ARBA" id="ARBA00023303"/>
    </source>
</evidence>
<evidence type="ECO:0000256" key="6">
    <source>
        <dbReference type="ARBA" id="ARBA00023065"/>
    </source>
</evidence>
<accession>A0ABM0MG11</accession>
<keyword evidence="6" id="KW-0406">Ion transport</keyword>
<dbReference type="PANTHER" id="PTHR32261:SF1">
    <property type="entry name" value="CALCIUM HOMEOSTASIS MODULATOR PROTEIN"/>
    <property type="match status" value="1"/>
</dbReference>
<dbReference type="Proteomes" id="UP000694865">
    <property type="component" value="Unplaced"/>
</dbReference>
<dbReference type="Pfam" id="PF14798">
    <property type="entry name" value="Ca_hom_mod"/>
    <property type="match status" value="2"/>
</dbReference>
<reference evidence="11" key="1">
    <citation type="submission" date="2025-08" db="UniProtKB">
        <authorList>
            <consortium name="RefSeq"/>
        </authorList>
    </citation>
    <scope>IDENTIFICATION</scope>
    <source>
        <tissue evidence="11">Testes</tissue>
    </source>
</reference>
<evidence type="ECO:0000256" key="2">
    <source>
        <dbReference type="ARBA" id="ARBA00008497"/>
    </source>
</evidence>
<keyword evidence="4 9" id="KW-0812">Transmembrane</keyword>
<evidence type="ECO:0000256" key="4">
    <source>
        <dbReference type="ARBA" id="ARBA00022692"/>
    </source>
</evidence>
<evidence type="ECO:0000256" key="7">
    <source>
        <dbReference type="ARBA" id="ARBA00023136"/>
    </source>
</evidence>
<feature type="transmembrane region" description="Helical" evidence="9">
    <location>
        <begin position="133"/>
        <end position="154"/>
    </location>
</feature>
<sequence length="289" mass="32358">MAMKGILDRLATLVKENQTSLQNIAMILAIFGVTSNKTNLIIGVAISNKTWKLVSGCCRAPGGILDFCRPRYTCYGGCCGLVQVTAQATVAALVWIFIALMNGSYFACGISTIECKNNETTPVLNDNDRAMSQTIGLAMLSVTSGLILILMFIWRMCSTFTFEHKRYANIYNDIEKEEFVKKSKEIARVNIQKTLDKFFGQEKLKCNDARSWGQVQNAWSKISFVGSEYAADYGYTPLHEWAIDEQENNNTENQEEPAQFNLGYGNSTMDTTENKEETFEMRVVPNVST</sequence>
<organism evidence="10 11">
    <name type="scientific">Saccoglossus kowalevskii</name>
    <name type="common">Acorn worm</name>
    <dbReference type="NCBI Taxonomy" id="10224"/>
    <lineage>
        <taxon>Eukaryota</taxon>
        <taxon>Metazoa</taxon>
        <taxon>Hemichordata</taxon>
        <taxon>Enteropneusta</taxon>
        <taxon>Harrimaniidae</taxon>
        <taxon>Saccoglossus</taxon>
    </lineage>
</organism>
<gene>
    <name evidence="11" type="primary">LOC102806909</name>
</gene>
<keyword evidence="5 9" id="KW-1133">Transmembrane helix</keyword>
<name>A0ABM0MG11_SACKO</name>
<evidence type="ECO:0000256" key="3">
    <source>
        <dbReference type="ARBA" id="ARBA00022448"/>
    </source>
</evidence>
<dbReference type="GeneID" id="102806909"/>
<feature type="transmembrane region" description="Helical" evidence="9">
    <location>
        <begin position="90"/>
        <end position="113"/>
    </location>
</feature>
<evidence type="ECO:0000256" key="9">
    <source>
        <dbReference type="SAM" id="Phobius"/>
    </source>
</evidence>
<keyword evidence="7 9" id="KW-0472">Membrane</keyword>
<dbReference type="RefSeq" id="XP_006818952.1">
    <property type="nucleotide sequence ID" value="XM_006818889.1"/>
</dbReference>
<evidence type="ECO:0000313" key="11">
    <source>
        <dbReference type="RefSeq" id="XP_006818952.1"/>
    </source>
</evidence>
<comment type="subcellular location">
    <subcellularLocation>
        <location evidence="1">Membrane</location>
        <topology evidence="1">Multi-pass membrane protein</topology>
    </subcellularLocation>
</comment>
<dbReference type="InterPro" id="IPR029569">
    <property type="entry name" value="CALHM"/>
</dbReference>
<keyword evidence="10" id="KW-1185">Reference proteome</keyword>
<evidence type="ECO:0000313" key="10">
    <source>
        <dbReference type="Proteomes" id="UP000694865"/>
    </source>
</evidence>
<evidence type="ECO:0000256" key="1">
    <source>
        <dbReference type="ARBA" id="ARBA00004141"/>
    </source>
</evidence>
<protein>
    <submittedName>
        <fullName evidence="11">Protein FAM26F-like</fullName>
    </submittedName>
</protein>